<proteinExistence type="predicted"/>
<name>A0A4Q5AN48_9BIFI</name>
<reference evidence="1 2" key="1">
    <citation type="submission" date="2018-12" db="EMBL/GenBank/DDBJ databases">
        <title>Unveiling genomic diversity among members of the Bifidobacterium pseudolongum species, a widely distributed gut commensal of the animal kingdom.</title>
        <authorList>
            <person name="Lugli G.A."/>
            <person name="Duranti S."/>
            <person name="Albert K."/>
            <person name="Mancabelli L."/>
            <person name="Napoli S."/>
            <person name="Viappiani A."/>
            <person name="Anzalone R."/>
            <person name="Longhi G."/>
            <person name="Milani C."/>
            <person name="Turroni F."/>
            <person name="Alessandri G."/>
            <person name="Sela D.A."/>
            <person name="Van Sinderen D."/>
            <person name="Ventura M."/>
        </authorList>
    </citation>
    <scope>NUCLEOTIDE SEQUENCE [LARGE SCALE GENOMIC DNA]</scope>
    <source>
        <strain evidence="1 2">2017B</strain>
    </source>
</reference>
<protein>
    <submittedName>
        <fullName evidence="1">Uncharacterized protein</fullName>
    </submittedName>
</protein>
<evidence type="ECO:0000313" key="2">
    <source>
        <dbReference type="Proteomes" id="UP000291920"/>
    </source>
</evidence>
<dbReference type="EMBL" id="RYUT01000002">
    <property type="protein sequence ID" value="RYQ30930.1"/>
    <property type="molecule type" value="Genomic_DNA"/>
</dbReference>
<accession>A0A4Q5AN48</accession>
<dbReference type="AlphaFoldDB" id="A0A4Q5AN48"/>
<organism evidence="1 2">
    <name type="scientific">Bifidobacterium pseudolongum subsp. globosum</name>
    <dbReference type="NCBI Taxonomy" id="1690"/>
    <lineage>
        <taxon>Bacteria</taxon>
        <taxon>Bacillati</taxon>
        <taxon>Actinomycetota</taxon>
        <taxon>Actinomycetes</taxon>
        <taxon>Bifidobacteriales</taxon>
        <taxon>Bifidobacteriaceae</taxon>
        <taxon>Bifidobacterium</taxon>
    </lineage>
</organism>
<sequence>MRTDYLHEFLFASVDGWQRFDGPHSELLTRMRPGDTVMIGRCEPREVYVLDDVLVEDAKVTSDGGYFTVDSKRHRLVWPLRLPIRPKEDDWRILTLFKPAQQ</sequence>
<comment type="caution">
    <text evidence="1">The sequence shown here is derived from an EMBL/GenBank/DDBJ whole genome shotgun (WGS) entry which is preliminary data.</text>
</comment>
<gene>
    <name evidence="1" type="ORF">PG2017B_0740</name>
</gene>
<dbReference type="Proteomes" id="UP000291920">
    <property type="component" value="Unassembled WGS sequence"/>
</dbReference>
<evidence type="ECO:0000313" key="1">
    <source>
        <dbReference type="EMBL" id="RYQ30930.1"/>
    </source>
</evidence>